<protein>
    <recommendedName>
        <fullName evidence="7">Acid phosphatase</fullName>
    </recommendedName>
</protein>
<keyword evidence="1" id="KW-0325">Glycoprotein</keyword>
<dbReference type="Gene3D" id="3.60.21.10">
    <property type="match status" value="1"/>
</dbReference>
<feature type="chain" id="PRO_5041256277" description="Acid phosphatase" evidence="2">
    <location>
        <begin position="20"/>
        <end position="486"/>
    </location>
</feature>
<dbReference type="CDD" id="cd00839">
    <property type="entry name" value="MPP_PAPs"/>
    <property type="match status" value="1"/>
</dbReference>
<dbReference type="InterPro" id="IPR025733">
    <property type="entry name" value="PAPs_C"/>
</dbReference>
<dbReference type="PANTHER" id="PTHR45867">
    <property type="entry name" value="PURPLE ACID PHOSPHATASE"/>
    <property type="match status" value="1"/>
</dbReference>
<evidence type="ECO:0008006" key="7">
    <source>
        <dbReference type="Google" id="ProtNLM"/>
    </source>
</evidence>
<evidence type="ECO:0000313" key="6">
    <source>
        <dbReference type="Proteomes" id="UP001178507"/>
    </source>
</evidence>
<evidence type="ECO:0000256" key="1">
    <source>
        <dbReference type="ARBA" id="ARBA00023180"/>
    </source>
</evidence>
<keyword evidence="6" id="KW-1185">Reference proteome</keyword>
<dbReference type="Pfam" id="PF14008">
    <property type="entry name" value="Metallophos_C"/>
    <property type="match status" value="1"/>
</dbReference>
<gene>
    <name evidence="5" type="ORF">EVOR1521_LOCUS23595</name>
</gene>
<reference evidence="5" key="1">
    <citation type="submission" date="2023-08" db="EMBL/GenBank/DDBJ databases">
        <authorList>
            <person name="Chen Y."/>
            <person name="Shah S."/>
            <person name="Dougan E. K."/>
            <person name="Thang M."/>
            <person name="Chan C."/>
        </authorList>
    </citation>
    <scope>NUCLEOTIDE SEQUENCE</scope>
</reference>
<accession>A0AA36NEB9</accession>
<dbReference type="InterPro" id="IPR041792">
    <property type="entry name" value="MPP_PAP"/>
</dbReference>
<dbReference type="Pfam" id="PF00149">
    <property type="entry name" value="Metallophos"/>
    <property type="match status" value="1"/>
</dbReference>
<keyword evidence="2" id="KW-0732">Signal</keyword>
<dbReference type="PANTHER" id="PTHR45867:SF3">
    <property type="entry name" value="ACID PHOSPHATASE TYPE 7"/>
    <property type="match status" value="1"/>
</dbReference>
<dbReference type="InterPro" id="IPR004843">
    <property type="entry name" value="Calcineurin-like_PHP"/>
</dbReference>
<dbReference type="AlphaFoldDB" id="A0AA36NEB9"/>
<evidence type="ECO:0000256" key="2">
    <source>
        <dbReference type="SAM" id="SignalP"/>
    </source>
</evidence>
<feature type="signal peptide" evidence="2">
    <location>
        <begin position="1"/>
        <end position="19"/>
    </location>
</feature>
<dbReference type="SUPFAM" id="SSF56300">
    <property type="entry name" value="Metallo-dependent phosphatases"/>
    <property type="match status" value="1"/>
</dbReference>
<comment type="caution">
    <text evidence="5">The sequence shown here is derived from an EMBL/GenBank/DDBJ whole genome shotgun (WGS) entry which is preliminary data.</text>
</comment>
<evidence type="ECO:0000259" key="4">
    <source>
        <dbReference type="Pfam" id="PF14008"/>
    </source>
</evidence>
<dbReference type="GO" id="GO:0016787">
    <property type="term" value="F:hydrolase activity"/>
    <property type="evidence" value="ECO:0007669"/>
    <property type="project" value="InterPro"/>
</dbReference>
<feature type="domain" description="Purple acid phosphatase C-terminal" evidence="4">
    <location>
        <begin position="338"/>
        <end position="397"/>
    </location>
</feature>
<dbReference type="InterPro" id="IPR029052">
    <property type="entry name" value="Metallo-depent_PP-like"/>
</dbReference>
<organism evidence="5 6">
    <name type="scientific">Effrenium voratum</name>
    <dbReference type="NCBI Taxonomy" id="2562239"/>
    <lineage>
        <taxon>Eukaryota</taxon>
        <taxon>Sar</taxon>
        <taxon>Alveolata</taxon>
        <taxon>Dinophyceae</taxon>
        <taxon>Suessiales</taxon>
        <taxon>Symbiodiniaceae</taxon>
        <taxon>Effrenium</taxon>
    </lineage>
</organism>
<sequence length="486" mass="53047">MPSPGWCEFVAWFCLVVSGQEFELIPQVDTTEHVRVSLAGGSCNVAVAWSVPSQQRNVSRINEVRYGLGLTRRANASFSSWKGRLWMRAVVSMEEDTTYQVGSRARRVRLPNCSNASGGAGRTRLALLGDLGVGNIGDDVLGRILNTTERPAFDAAIHLGDLGNNLSSEAGARALRFLEMLQPLASQVPYMTLPGDRDDLGIYKRLFQMSASSDPWYSFKAGHAKVVMLWTDALVDLGHFQQAAASRQLAWLEEELKTAEEERAARPWLIVAGHRPLYCSMVRPTCSSEAALLRSVLEPLFVTYGVDLYLSAHVHAYERTFRVLNGSVCTPEEGAACGPVHIVNGDAGDPPLQYADLPARFTAQRHPGQAGYGELILNATKLEYQQTDALTGQTIDQLVLTKELPLSPVGEENFLEAVGWLAFATAVATGTCGFVKWVHADGLKRRNEALRHLRAEIAVLSGMPMKAGSPREVEGLVHDSHSAGLH</sequence>
<evidence type="ECO:0000313" key="5">
    <source>
        <dbReference type="EMBL" id="CAJ1400206.1"/>
    </source>
</evidence>
<dbReference type="EMBL" id="CAUJNA010003363">
    <property type="protein sequence ID" value="CAJ1400206.1"/>
    <property type="molecule type" value="Genomic_DNA"/>
</dbReference>
<evidence type="ECO:0000259" key="3">
    <source>
        <dbReference type="Pfam" id="PF00149"/>
    </source>
</evidence>
<dbReference type="Proteomes" id="UP001178507">
    <property type="component" value="Unassembled WGS sequence"/>
</dbReference>
<proteinExistence type="predicted"/>
<feature type="domain" description="Calcineurin-like phosphoesterase" evidence="3">
    <location>
        <begin position="124"/>
        <end position="317"/>
    </location>
</feature>
<name>A0AA36NEB9_9DINO</name>